<dbReference type="Gene3D" id="3.50.50.60">
    <property type="entry name" value="FAD/NAD(P)-binding domain"/>
    <property type="match status" value="2"/>
</dbReference>
<keyword evidence="8" id="KW-0547">Nucleotide-binding</keyword>
<keyword evidence="14" id="KW-1185">Reference proteome</keyword>
<sequence length="554" mass="60259">MPQPDLAALNPNDVHVASHVWPMDSHNTTLLDHVHPPEWRDPTANNNDGSSSYDLICIGAGVGGLVSAAGAAGVGAKVALIEANMLGGDCLNVGCVPSKAIIHSANMAHSVKGDIKRLEAAGIFIDPNAVHVDFEKVMERVRKVRTEISHHDSAERYSTELGVEVYIGHANFASERTIVVNGRTLHFKKAVIATGGYPTLISMKGLKELHEKSLSFDIDGKKPIVMTNETFFNMTKQPKKLAVIGAGVIGLELAQAMQRLGTEVTVFGRSGKVLPKEDEDMAEIVKQQMIKDGVSFNLSVAKYSGIELDGTVLDNGYPQMKMTILEKGKDDDTIYSFDALLVAAGRRPNVTGMELELAKVEYDTKKGLIVNDKLQTTNPRIFGVGDCCSEFKFTHAADFMARTVIRNALFFGKGKMSDLLIPYATFTSPEIASVGLYGKDLDELGIEYRVFEKHFKDNDRALCDDNTKGFIRFRVDAKKDTILGCSVVGEGAGNMIGEVTLAMETDTGLGTMANVIHPYPTTSEVVRQSGDVYNKTKLTTMVKSLLRGIVKIQN</sequence>
<keyword evidence="8" id="KW-0520">NAD</keyword>
<evidence type="ECO:0000259" key="12">
    <source>
        <dbReference type="Pfam" id="PF07992"/>
    </source>
</evidence>
<dbReference type="SUPFAM" id="SSF55424">
    <property type="entry name" value="FAD/NAD-linked reductases, dimerisation (C-terminal) domain"/>
    <property type="match status" value="1"/>
</dbReference>
<dbReference type="Pfam" id="PF07992">
    <property type="entry name" value="Pyr_redox_2"/>
    <property type="match status" value="1"/>
</dbReference>
<evidence type="ECO:0000256" key="8">
    <source>
        <dbReference type="PIRSR" id="PIRSR000350-3"/>
    </source>
</evidence>
<protein>
    <submittedName>
        <fullName evidence="13">Mercuric reductase</fullName>
    </submittedName>
</protein>
<feature type="domain" description="Pyridine nucleotide-disulphide oxidoreductase dimerisation" evidence="11">
    <location>
        <begin position="421"/>
        <end position="528"/>
    </location>
</feature>
<evidence type="ECO:0000313" key="13">
    <source>
        <dbReference type="EMBL" id="OEU17690.1"/>
    </source>
</evidence>
<evidence type="ECO:0000256" key="7">
    <source>
        <dbReference type="ARBA" id="ARBA00023284"/>
    </source>
</evidence>
<evidence type="ECO:0000256" key="5">
    <source>
        <dbReference type="ARBA" id="ARBA00023002"/>
    </source>
</evidence>
<gene>
    <name evidence="13" type="ORF">FRACYDRAFT_184836</name>
</gene>
<evidence type="ECO:0000256" key="3">
    <source>
        <dbReference type="ARBA" id="ARBA00022827"/>
    </source>
</evidence>
<feature type="disulfide bond" description="Redox-active" evidence="9">
    <location>
        <begin position="90"/>
        <end position="95"/>
    </location>
</feature>
<dbReference type="GO" id="GO:0016668">
    <property type="term" value="F:oxidoreductase activity, acting on a sulfur group of donors, NAD(P) as acceptor"/>
    <property type="evidence" value="ECO:0007669"/>
    <property type="project" value="InterPro"/>
</dbReference>
<reference evidence="13 14" key="1">
    <citation type="submission" date="2016-09" db="EMBL/GenBank/DDBJ databases">
        <title>Extensive genetic diversity and differential bi-allelic expression allows diatom success in the polar Southern Ocean.</title>
        <authorList>
            <consortium name="DOE Joint Genome Institute"/>
            <person name="Mock T."/>
            <person name="Otillar R.P."/>
            <person name="Strauss J."/>
            <person name="Dupont C."/>
            <person name="Frickenhaus S."/>
            <person name="Maumus F."/>
            <person name="Mcmullan M."/>
            <person name="Sanges R."/>
            <person name="Schmutz J."/>
            <person name="Toseland A."/>
            <person name="Valas R."/>
            <person name="Veluchamy A."/>
            <person name="Ward B.J."/>
            <person name="Allen A."/>
            <person name="Barry K."/>
            <person name="Falciatore A."/>
            <person name="Ferrante M."/>
            <person name="Fortunato A.E."/>
            <person name="Gloeckner G."/>
            <person name="Gruber A."/>
            <person name="Hipkin R."/>
            <person name="Janech M."/>
            <person name="Kroth P."/>
            <person name="Leese F."/>
            <person name="Lindquist E."/>
            <person name="Lyon B.R."/>
            <person name="Martin J."/>
            <person name="Mayer C."/>
            <person name="Parker M."/>
            <person name="Quesneville H."/>
            <person name="Raymond J."/>
            <person name="Uhlig C."/>
            <person name="Valentin K.U."/>
            <person name="Worden A.Z."/>
            <person name="Armbrust E.V."/>
            <person name="Bowler C."/>
            <person name="Green B."/>
            <person name="Moulton V."/>
            <person name="Van Oosterhout C."/>
            <person name="Grigoriev I."/>
        </authorList>
    </citation>
    <scope>NUCLEOTIDE SEQUENCE [LARGE SCALE GENOMIC DNA]</scope>
    <source>
        <strain evidence="13 14">CCMP1102</strain>
    </source>
</reference>
<evidence type="ECO:0000256" key="4">
    <source>
        <dbReference type="ARBA" id="ARBA00022857"/>
    </source>
</evidence>
<dbReference type="GO" id="GO:0003955">
    <property type="term" value="F:NAD(P)H dehydrogenase (quinone) activity"/>
    <property type="evidence" value="ECO:0007669"/>
    <property type="project" value="TreeGrafter"/>
</dbReference>
<feature type="binding site" evidence="8">
    <location>
        <position position="386"/>
    </location>
    <ligand>
        <name>FAD</name>
        <dbReference type="ChEBI" id="CHEBI:57692"/>
    </ligand>
</feature>
<accession>A0A1E7FHN7</accession>
<dbReference type="SUPFAM" id="SSF51905">
    <property type="entry name" value="FAD/NAD(P)-binding domain"/>
    <property type="match status" value="1"/>
</dbReference>
<keyword evidence="7 10" id="KW-0676">Redox-active center</keyword>
<evidence type="ECO:0000256" key="1">
    <source>
        <dbReference type="ARBA" id="ARBA00007532"/>
    </source>
</evidence>
<dbReference type="InterPro" id="IPR036188">
    <property type="entry name" value="FAD/NAD-bd_sf"/>
</dbReference>
<dbReference type="InterPro" id="IPR001100">
    <property type="entry name" value="Pyr_nuc-diS_OxRdtase"/>
</dbReference>
<feature type="domain" description="FAD/NAD(P)-binding" evidence="12">
    <location>
        <begin position="53"/>
        <end position="398"/>
    </location>
</feature>
<keyword evidence="5 10" id="KW-0560">Oxidoreductase</keyword>
<dbReference type="PIRSF" id="PIRSF000350">
    <property type="entry name" value="Mercury_reductase_MerA"/>
    <property type="match status" value="1"/>
</dbReference>
<evidence type="ECO:0000259" key="11">
    <source>
        <dbReference type="Pfam" id="PF02852"/>
    </source>
</evidence>
<keyword evidence="6" id="KW-1015">Disulfide bond</keyword>
<feature type="binding site" evidence="8">
    <location>
        <begin position="245"/>
        <end position="252"/>
    </location>
    <ligand>
        <name>NAD(+)</name>
        <dbReference type="ChEBI" id="CHEBI:57540"/>
    </ligand>
</feature>
<dbReference type="InterPro" id="IPR012999">
    <property type="entry name" value="Pyr_OxRdtase_I_AS"/>
</dbReference>
<dbReference type="InterPro" id="IPR004099">
    <property type="entry name" value="Pyr_nucl-diS_OxRdtase_dimer"/>
</dbReference>
<dbReference type="EMBL" id="KV784357">
    <property type="protein sequence ID" value="OEU17690.1"/>
    <property type="molecule type" value="Genomic_DNA"/>
</dbReference>
<evidence type="ECO:0000313" key="14">
    <source>
        <dbReference type="Proteomes" id="UP000095751"/>
    </source>
</evidence>
<keyword evidence="2 10" id="KW-0285">Flavoprotein</keyword>
<organism evidence="13 14">
    <name type="scientific">Fragilariopsis cylindrus CCMP1102</name>
    <dbReference type="NCBI Taxonomy" id="635003"/>
    <lineage>
        <taxon>Eukaryota</taxon>
        <taxon>Sar</taxon>
        <taxon>Stramenopiles</taxon>
        <taxon>Ochrophyta</taxon>
        <taxon>Bacillariophyta</taxon>
        <taxon>Bacillariophyceae</taxon>
        <taxon>Bacillariophycidae</taxon>
        <taxon>Bacillariales</taxon>
        <taxon>Bacillariaceae</taxon>
        <taxon>Fragilariopsis</taxon>
    </lineage>
</organism>
<dbReference type="Pfam" id="PF02852">
    <property type="entry name" value="Pyr_redox_dim"/>
    <property type="match status" value="1"/>
</dbReference>
<comment type="similarity">
    <text evidence="1 10">Belongs to the class-I pyridine nucleotide-disulfide oxidoreductase family.</text>
</comment>
<evidence type="ECO:0000256" key="2">
    <source>
        <dbReference type="ARBA" id="ARBA00022630"/>
    </source>
</evidence>
<evidence type="ECO:0000256" key="9">
    <source>
        <dbReference type="PIRSR" id="PIRSR000350-4"/>
    </source>
</evidence>
<keyword evidence="3 8" id="KW-0274">FAD</keyword>
<dbReference type="Proteomes" id="UP000095751">
    <property type="component" value="Unassembled WGS sequence"/>
</dbReference>
<dbReference type="PRINTS" id="PR00411">
    <property type="entry name" value="PNDRDTASEI"/>
</dbReference>
<evidence type="ECO:0000256" key="10">
    <source>
        <dbReference type="RuleBase" id="RU003691"/>
    </source>
</evidence>
<dbReference type="InterPro" id="IPR023753">
    <property type="entry name" value="FAD/NAD-binding_dom"/>
</dbReference>
<comment type="cofactor">
    <cofactor evidence="8">
        <name>FAD</name>
        <dbReference type="ChEBI" id="CHEBI:57692"/>
    </cofactor>
    <text evidence="8">Binds 1 FAD per subunit.</text>
</comment>
<dbReference type="PROSITE" id="PS00076">
    <property type="entry name" value="PYRIDINE_REDOX_1"/>
    <property type="match status" value="1"/>
</dbReference>
<dbReference type="AlphaFoldDB" id="A0A1E7FHN7"/>
<dbReference type="PANTHER" id="PTHR43014:SF2">
    <property type="entry name" value="MERCURIC REDUCTASE"/>
    <property type="match status" value="1"/>
</dbReference>
<keyword evidence="4" id="KW-0521">NADP</keyword>
<dbReference type="InParanoid" id="A0A1E7FHN7"/>
<feature type="binding site" evidence="8">
    <location>
        <position position="99"/>
    </location>
    <ligand>
        <name>FAD</name>
        <dbReference type="ChEBI" id="CHEBI:57692"/>
    </ligand>
</feature>
<dbReference type="FunFam" id="3.30.390.30:FF:000001">
    <property type="entry name" value="Dihydrolipoyl dehydrogenase"/>
    <property type="match status" value="1"/>
</dbReference>
<dbReference type="GO" id="GO:0050660">
    <property type="term" value="F:flavin adenine dinucleotide binding"/>
    <property type="evidence" value="ECO:0007669"/>
    <property type="project" value="TreeGrafter"/>
</dbReference>
<dbReference type="OrthoDB" id="361797at2759"/>
<feature type="binding site" evidence="8">
    <location>
        <position position="345"/>
    </location>
    <ligand>
        <name>NAD(+)</name>
        <dbReference type="ChEBI" id="CHEBI:57540"/>
    </ligand>
</feature>
<proteinExistence type="inferred from homology"/>
<dbReference type="PRINTS" id="PR00368">
    <property type="entry name" value="FADPNR"/>
</dbReference>
<dbReference type="InterPro" id="IPR016156">
    <property type="entry name" value="FAD/NAD-linked_Rdtase_dimer_sf"/>
</dbReference>
<evidence type="ECO:0000256" key="6">
    <source>
        <dbReference type="ARBA" id="ARBA00023157"/>
    </source>
</evidence>
<name>A0A1E7FHN7_9STRA</name>
<dbReference type="KEGG" id="fcy:FRACYDRAFT_184836"/>
<dbReference type="PANTHER" id="PTHR43014">
    <property type="entry name" value="MERCURIC REDUCTASE"/>
    <property type="match status" value="1"/>
</dbReference>
<dbReference type="Gene3D" id="3.30.390.30">
    <property type="match status" value="1"/>
</dbReference>